<dbReference type="RefSeq" id="WP_118943057.1">
    <property type="nucleotide sequence ID" value="NZ_CP032125.1"/>
</dbReference>
<dbReference type="InterPro" id="IPR017853">
    <property type="entry name" value="GH"/>
</dbReference>
<feature type="domain" description="GH26" evidence="6">
    <location>
        <begin position="26"/>
        <end position="337"/>
    </location>
</feature>
<dbReference type="Proteomes" id="UP000261704">
    <property type="component" value="Chromosome"/>
</dbReference>
<feature type="active site" description="Nucleophile" evidence="4">
    <location>
        <position position="273"/>
    </location>
</feature>
<evidence type="ECO:0000313" key="8">
    <source>
        <dbReference type="Proteomes" id="UP000261704"/>
    </source>
</evidence>
<evidence type="ECO:0000256" key="4">
    <source>
        <dbReference type="PROSITE-ProRule" id="PRU01100"/>
    </source>
</evidence>
<sequence length="349" mass="39524">MRRLIYLTFALLLPLAAFAQATPHNATPHNAALRALTPPAGKLLAGTYTGGRSGEEDDILPSDLNAYIRTTGHRPAWVYFSNNWYRSRAFPIATAKWIRASGATPYVRLMLRSDPEQDHRDPLFTTRAIASGKFDADLARWARTAAAFKTPILAEWGTEMNGEWFQWNARWNGRNKGAERFAAAYRHIIDIARANGATNIVWVFHVNWADGPPRGWNRMEKYYPGDDYIDWLGISLYSMQAPYETEPTAFAHIDSTLKRLRAMAPSKPVIIAEFGTDVNNPREPAAAWAAKALDLILSGKYPQLIGFSWWNETWPNDDNPENATDTRIRSDPALTQVFRRALKHPRINR</sequence>
<dbReference type="GO" id="GO:0016985">
    <property type="term" value="F:mannan endo-1,4-beta-mannosidase activity"/>
    <property type="evidence" value="ECO:0007669"/>
    <property type="project" value="InterPro"/>
</dbReference>
<keyword evidence="8" id="KW-1185">Reference proteome</keyword>
<evidence type="ECO:0000259" key="6">
    <source>
        <dbReference type="PROSITE" id="PS51764"/>
    </source>
</evidence>
<feature type="active site" description="Proton donor" evidence="4">
    <location>
        <position position="159"/>
    </location>
</feature>
<dbReference type="InterPro" id="IPR000805">
    <property type="entry name" value="Glyco_hydro_26"/>
</dbReference>
<evidence type="ECO:0000256" key="1">
    <source>
        <dbReference type="ARBA" id="ARBA00007754"/>
    </source>
</evidence>
<name>A0A347UHS3_9RHOB</name>
<dbReference type="SUPFAM" id="SSF51445">
    <property type="entry name" value="(Trans)glycosidases"/>
    <property type="match status" value="1"/>
</dbReference>
<dbReference type="EMBL" id="CP032125">
    <property type="protein sequence ID" value="AXX98401.1"/>
    <property type="molecule type" value="Genomic_DNA"/>
</dbReference>
<dbReference type="GO" id="GO:0006080">
    <property type="term" value="P:substituted mannan metabolic process"/>
    <property type="evidence" value="ECO:0007669"/>
    <property type="project" value="InterPro"/>
</dbReference>
<dbReference type="PROSITE" id="PS51764">
    <property type="entry name" value="GH26"/>
    <property type="match status" value="1"/>
</dbReference>
<gene>
    <name evidence="7" type="ORF">BAR1_10970</name>
</gene>
<feature type="chain" id="PRO_5016790854" evidence="5">
    <location>
        <begin position="20"/>
        <end position="349"/>
    </location>
</feature>
<dbReference type="PANTHER" id="PTHR40079">
    <property type="entry name" value="MANNAN ENDO-1,4-BETA-MANNOSIDASE E-RELATED"/>
    <property type="match status" value="1"/>
</dbReference>
<dbReference type="Gene3D" id="3.20.20.80">
    <property type="entry name" value="Glycosidases"/>
    <property type="match status" value="1"/>
</dbReference>
<keyword evidence="2 4" id="KW-0378">Hydrolase</keyword>
<feature type="signal peptide" evidence="5">
    <location>
        <begin position="1"/>
        <end position="19"/>
    </location>
</feature>
<evidence type="ECO:0000256" key="3">
    <source>
        <dbReference type="ARBA" id="ARBA00023295"/>
    </source>
</evidence>
<comment type="similarity">
    <text evidence="1 4">Belongs to the glycosyl hydrolase 26 family.</text>
</comment>
<accession>A0A347UHS3</accession>
<evidence type="ECO:0000313" key="7">
    <source>
        <dbReference type="EMBL" id="AXX98401.1"/>
    </source>
</evidence>
<evidence type="ECO:0000256" key="5">
    <source>
        <dbReference type="SAM" id="SignalP"/>
    </source>
</evidence>
<dbReference type="AlphaFoldDB" id="A0A347UHS3"/>
<dbReference type="InterPro" id="IPR022790">
    <property type="entry name" value="GH26_dom"/>
</dbReference>
<organism evidence="7 8">
    <name type="scientific">Profundibacter amoris</name>
    <dbReference type="NCBI Taxonomy" id="2171755"/>
    <lineage>
        <taxon>Bacteria</taxon>
        <taxon>Pseudomonadati</taxon>
        <taxon>Pseudomonadota</taxon>
        <taxon>Alphaproteobacteria</taxon>
        <taxon>Rhodobacterales</taxon>
        <taxon>Paracoccaceae</taxon>
        <taxon>Profundibacter</taxon>
    </lineage>
</organism>
<protein>
    <submittedName>
        <fullName evidence="7">Beta-mannanase</fullName>
    </submittedName>
</protein>
<keyword evidence="5" id="KW-0732">Signal</keyword>
<dbReference type="OrthoDB" id="9816550at2"/>
<dbReference type="PANTHER" id="PTHR40079:SF4">
    <property type="entry name" value="GH26 DOMAIN-CONTAINING PROTEIN-RELATED"/>
    <property type="match status" value="1"/>
</dbReference>
<dbReference type="Pfam" id="PF02156">
    <property type="entry name" value="Glyco_hydro_26"/>
    <property type="match status" value="1"/>
</dbReference>
<keyword evidence="3 4" id="KW-0326">Glycosidase</keyword>
<reference evidence="7 8" key="1">
    <citation type="submission" date="2018-09" db="EMBL/GenBank/DDBJ databases">
        <title>Profundibacter amoris BAR1 gen. nov., sp. nov., a new member of the Roseobacter clade isolated at Lokis Castle Vent Field on the Arctic Mid-Oceanic Ridge.</title>
        <authorList>
            <person name="Le Moine Bauer S."/>
            <person name="Sjoeberg A.G."/>
            <person name="L'Haridon S."/>
            <person name="Stokke R."/>
            <person name="Roalkvam I."/>
            <person name="Steen I.H."/>
            <person name="Dahle H."/>
        </authorList>
    </citation>
    <scope>NUCLEOTIDE SEQUENCE [LARGE SCALE GENOMIC DNA]</scope>
    <source>
        <strain evidence="7 8">BAR1</strain>
    </source>
</reference>
<proteinExistence type="inferred from homology"/>
<dbReference type="KEGG" id="pamo:BAR1_10970"/>
<evidence type="ECO:0000256" key="2">
    <source>
        <dbReference type="ARBA" id="ARBA00022801"/>
    </source>
</evidence>